<evidence type="ECO:0000259" key="1">
    <source>
        <dbReference type="Pfam" id="PF18735"/>
    </source>
</evidence>
<feature type="domain" description="RiboL-PSP-HEPN" evidence="1">
    <location>
        <begin position="11"/>
        <end position="232"/>
    </location>
</feature>
<dbReference type="Pfam" id="PF18735">
    <property type="entry name" value="HEPN_RiboL-PSP"/>
    <property type="match status" value="1"/>
</dbReference>
<name>A0ABS4EW30_9HYPH</name>
<reference evidence="2 3" key="1">
    <citation type="submission" date="2021-03" db="EMBL/GenBank/DDBJ databases">
        <title>Genomic Encyclopedia of Type Strains, Phase IV (KMG-IV): sequencing the most valuable type-strain genomes for metagenomic binning, comparative biology and taxonomic classification.</title>
        <authorList>
            <person name="Goeker M."/>
        </authorList>
    </citation>
    <scope>NUCLEOTIDE SEQUENCE [LARGE SCALE GENOMIC DNA]</scope>
    <source>
        <strain evidence="2 3">DSM 26427</strain>
    </source>
</reference>
<comment type="caution">
    <text evidence="2">The sequence shown here is derived from an EMBL/GenBank/DDBJ whole genome shotgun (WGS) entry which is preliminary data.</text>
</comment>
<evidence type="ECO:0000313" key="3">
    <source>
        <dbReference type="Proteomes" id="UP000823786"/>
    </source>
</evidence>
<keyword evidence="3" id="KW-1185">Reference proteome</keyword>
<dbReference type="InterPro" id="IPR041519">
    <property type="entry name" value="HEPN_RiboL-PSP"/>
</dbReference>
<protein>
    <recommendedName>
        <fullName evidence="1">RiboL-PSP-HEPN domain-containing protein</fullName>
    </recommendedName>
</protein>
<accession>A0ABS4EW30</accession>
<evidence type="ECO:0000313" key="2">
    <source>
        <dbReference type="EMBL" id="MBP1862154.1"/>
    </source>
</evidence>
<dbReference type="RefSeq" id="WP_209857141.1">
    <property type="nucleotide sequence ID" value="NZ_JAGGJV010000014.1"/>
</dbReference>
<proteinExistence type="predicted"/>
<dbReference type="Proteomes" id="UP000823786">
    <property type="component" value="Unassembled WGS sequence"/>
</dbReference>
<gene>
    <name evidence="2" type="ORF">J2Z75_005685</name>
</gene>
<sequence length="270" mass="29358">MTTVFEVIAEEFIDDMEAIRSLVVTFSDPKQLSKARIAAANSATLLVAATFEEFVREMAREFARAVVAGTESFDKLPANLASTAWKRTMDGLAKVKFDNAKKAGSENIFGAAQARFTMIYEFCKGDLSKDIYRELIHNENNMRPREINGLFKVSGLKDVCSMASDKQPMLDAFGVTDAGKAHGRFVESLENFFERRNEIAHSLNAKQSSSPEQITTDIEMLESFGRALCETLGTAAPLPYSLPALVAGEATTSLATMVGAPEVPPAGPAN</sequence>
<dbReference type="EMBL" id="JAGGJV010000014">
    <property type="protein sequence ID" value="MBP1862154.1"/>
    <property type="molecule type" value="Genomic_DNA"/>
</dbReference>
<organism evidence="2 3">
    <name type="scientific">Rhizobium herbae</name>
    <dbReference type="NCBI Taxonomy" id="508661"/>
    <lineage>
        <taxon>Bacteria</taxon>
        <taxon>Pseudomonadati</taxon>
        <taxon>Pseudomonadota</taxon>
        <taxon>Alphaproteobacteria</taxon>
        <taxon>Hyphomicrobiales</taxon>
        <taxon>Rhizobiaceae</taxon>
        <taxon>Rhizobium/Agrobacterium group</taxon>
        <taxon>Rhizobium</taxon>
    </lineage>
</organism>